<dbReference type="OrthoDB" id="410168at2759"/>
<keyword evidence="2" id="KW-1185">Reference proteome</keyword>
<proteinExistence type="predicted"/>
<reference evidence="1" key="1">
    <citation type="submission" date="2021-02" db="EMBL/GenBank/DDBJ databases">
        <authorList>
            <person name="Dougan E. K."/>
            <person name="Rhodes N."/>
            <person name="Thang M."/>
            <person name="Chan C."/>
        </authorList>
    </citation>
    <scope>NUCLEOTIDE SEQUENCE</scope>
</reference>
<evidence type="ECO:0000313" key="1">
    <source>
        <dbReference type="EMBL" id="CAE7038100.1"/>
    </source>
</evidence>
<accession>A0A812IM84</accession>
<dbReference type="Gene3D" id="3.40.50.150">
    <property type="entry name" value="Vaccinia Virus protein VP39"/>
    <property type="match status" value="1"/>
</dbReference>
<gene>
    <name evidence="1" type="ORF">SNAT2548_LOCUS4570</name>
</gene>
<dbReference type="InterPro" id="IPR029063">
    <property type="entry name" value="SAM-dependent_MTases_sf"/>
</dbReference>
<dbReference type="AlphaFoldDB" id="A0A812IM84"/>
<dbReference type="EMBL" id="CAJNDS010000281">
    <property type="protein sequence ID" value="CAE7038100.1"/>
    <property type="molecule type" value="Genomic_DNA"/>
</dbReference>
<comment type="caution">
    <text evidence="1">The sequence shown here is derived from an EMBL/GenBank/DDBJ whole genome shotgun (WGS) entry which is preliminary data.</text>
</comment>
<protein>
    <submittedName>
        <fullName evidence="1">Uncharacterized protein</fullName>
    </submittedName>
</protein>
<organism evidence="1 2">
    <name type="scientific">Symbiodinium natans</name>
    <dbReference type="NCBI Taxonomy" id="878477"/>
    <lineage>
        <taxon>Eukaryota</taxon>
        <taxon>Sar</taxon>
        <taxon>Alveolata</taxon>
        <taxon>Dinophyceae</taxon>
        <taxon>Suessiales</taxon>
        <taxon>Symbiodiniaceae</taxon>
        <taxon>Symbiodinium</taxon>
    </lineage>
</organism>
<name>A0A812IM84_9DINO</name>
<sequence>MSEAAIQEVVQELLEGSGDLSEKDDCGLLHFLIQGLRSSNAGVAEAAAQGLLALLSRSQSNRSIIRASSAASAAKAMHFLRPELAALAQRLSDELELDPEGPEAPTHEMENWLSFTYTKAEPMAEPKAEPKADLVITLKIKLSEAREAELLSSHGWRVWPGAQVLASWMVSQPSFLVGQTVLEVQSCPLIRTLLGGIMESWSLSLEEFLGHGMGGRIY</sequence>
<dbReference type="Proteomes" id="UP000604046">
    <property type="component" value="Unassembled WGS sequence"/>
</dbReference>
<evidence type="ECO:0000313" key="2">
    <source>
        <dbReference type="Proteomes" id="UP000604046"/>
    </source>
</evidence>